<gene>
    <name evidence="2" type="ORF">TRITD_6Av1G141980</name>
</gene>
<name>A0A9R1B0J4_TRITD</name>
<dbReference type="Proteomes" id="UP000324705">
    <property type="component" value="Chromosome 6A"/>
</dbReference>
<feature type="region of interest" description="Disordered" evidence="1">
    <location>
        <begin position="353"/>
        <end position="378"/>
    </location>
</feature>
<protein>
    <submittedName>
        <fullName evidence="2">Uncharacterized protein</fullName>
    </submittedName>
</protein>
<sequence length="378" mass="39005">MVGHRVGKVLELRAVGSHGDLGALEAVVQAGVAAASQVGGQPVVVELVDELRELREHELANVGDGETGVVHGHTDGRALEVAAMERLATVDVDDGVVVDGVDLALDGLGGRPDDLDLGAEPLRRRAERVPVLLGLELRVNLVDLLGVAHEGAAGQDVLHDGRGLDGARVVLELVGEVVGELGLAVHHLAEDGGQDLGENSEDVAVEQHRGRERRAHGRAVDNGEPLLGVELEEAALDASGLERLGGVHLLPVNSGGLRVGASGDEAGDVGQWHKVAGGGDGAPEREAGADAGVEQLGDGLEDLEADAGVALEEGVDAHEHGRTGHLRRQRVAIGAGAKDSSLRIHSLLALTRGWRPRSSPRARGTAPPSASPRRGGCR</sequence>
<proteinExistence type="predicted"/>
<dbReference type="Gramene" id="TRITD6Av1G141980.1">
    <property type="protein sequence ID" value="TRITD6Av1G141980.1"/>
    <property type="gene ID" value="TRITD6Av1G141980"/>
</dbReference>
<evidence type="ECO:0000313" key="2">
    <source>
        <dbReference type="EMBL" id="VAI47022.1"/>
    </source>
</evidence>
<evidence type="ECO:0000256" key="1">
    <source>
        <dbReference type="SAM" id="MobiDB-lite"/>
    </source>
</evidence>
<reference evidence="2 3" key="1">
    <citation type="submission" date="2017-09" db="EMBL/GenBank/DDBJ databases">
        <authorList>
            <consortium name="International Durum Wheat Genome Sequencing Consortium (IDWGSC)"/>
            <person name="Milanesi L."/>
        </authorList>
    </citation>
    <scope>NUCLEOTIDE SEQUENCE [LARGE SCALE GENOMIC DNA]</scope>
    <source>
        <strain evidence="3">cv. Svevo</strain>
    </source>
</reference>
<accession>A0A9R1B0J4</accession>
<dbReference type="OMA" id="DECQMTR"/>
<dbReference type="EMBL" id="LT934121">
    <property type="protein sequence ID" value="VAI47022.1"/>
    <property type="molecule type" value="Genomic_DNA"/>
</dbReference>
<evidence type="ECO:0000313" key="3">
    <source>
        <dbReference type="Proteomes" id="UP000324705"/>
    </source>
</evidence>
<dbReference type="AlphaFoldDB" id="A0A9R1B0J4"/>
<keyword evidence="3" id="KW-1185">Reference proteome</keyword>
<organism evidence="2 3">
    <name type="scientific">Triticum turgidum subsp. durum</name>
    <name type="common">Durum wheat</name>
    <name type="synonym">Triticum durum</name>
    <dbReference type="NCBI Taxonomy" id="4567"/>
    <lineage>
        <taxon>Eukaryota</taxon>
        <taxon>Viridiplantae</taxon>
        <taxon>Streptophyta</taxon>
        <taxon>Embryophyta</taxon>
        <taxon>Tracheophyta</taxon>
        <taxon>Spermatophyta</taxon>
        <taxon>Magnoliopsida</taxon>
        <taxon>Liliopsida</taxon>
        <taxon>Poales</taxon>
        <taxon>Poaceae</taxon>
        <taxon>BOP clade</taxon>
        <taxon>Pooideae</taxon>
        <taxon>Triticodae</taxon>
        <taxon>Triticeae</taxon>
        <taxon>Triticinae</taxon>
        <taxon>Triticum</taxon>
    </lineage>
</organism>